<keyword evidence="1" id="KW-0472">Membrane</keyword>
<name>B6G978_9ACTN</name>
<evidence type="ECO:0000313" key="2">
    <source>
        <dbReference type="EMBL" id="EEA91170.1"/>
    </source>
</evidence>
<dbReference type="InterPro" id="IPR006998">
    <property type="entry name" value="DltD"/>
</dbReference>
<dbReference type="eggNOG" id="COG3966">
    <property type="taxonomic scope" value="Bacteria"/>
</dbReference>
<feature type="non-terminal residue" evidence="2">
    <location>
        <position position="240"/>
    </location>
</feature>
<reference evidence="2 3" key="1">
    <citation type="submission" date="2008-10" db="EMBL/GenBank/DDBJ databases">
        <title>Draft genome sequence of Collinsella stercoris (DSM 13279).</title>
        <authorList>
            <person name="Sudarsanam P."/>
            <person name="Ley R."/>
            <person name="Guruge J."/>
            <person name="Turnbaugh P.J."/>
            <person name="Mahowald M."/>
            <person name="Liep D."/>
            <person name="Gordon J."/>
        </authorList>
    </citation>
    <scope>NUCLEOTIDE SEQUENCE [LARGE SCALE GENOMIC DNA]</scope>
    <source>
        <strain evidence="2 3">DSM 13279</strain>
    </source>
</reference>
<comment type="caution">
    <text evidence="2">The sequence shown here is derived from an EMBL/GenBank/DDBJ whole genome shotgun (WGS) entry which is preliminary data.</text>
</comment>
<dbReference type="EMBL" id="ABXJ01000032">
    <property type="protein sequence ID" value="EEA91170.1"/>
    <property type="molecule type" value="Genomic_DNA"/>
</dbReference>
<dbReference type="AlphaFoldDB" id="B6G978"/>
<evidence type="ECO:0000256" key="1">
    <source>
        <dbReference type="SAM" id="Phobius"/>
    </source>
</evidence>
<keyword evidence="1" id="KW-1133">Transmembrane helix</keyword>
<dbReference type="Proteomes" id="UP000003560">
    <property type="component" value="Unassembled WGS sequence"/>
</dbReference>
<evidence type="ECO:0000313" key="3">
    <source>
        <dbReference type="Proteomes" id="UP000003560"/>
    </source>
</evidence>
<sequence length="240" mass="25521">MWDGDGAWDGDGVGKEVLMIKRIAAVAAALLLSLACMVFAVLGGGVAQLPSGELRSAYPGYDQVASWNFMAGQYRSLRDAGKNPRLVFGSSELKSKTAGAAHPGRLFADGRYGETSVIAGRAGVNDLWQAIEVGAFAPEMPRGDRRAVIFVSMQWFMCYRDPSSTFPGVFSQGAYDAFMGNEAISDDVKSRVAERVRAYGVPDAEVSGEGPLVQAIGGIDRAASSLASDVRLAASLRWKD</sequence>
<protein>
    <submittedName>
        <fullName evidence="2">Uncharacterized protein</fullName>
    </submittedName>
</protein>
<feature type="transmembrane region" description="Helical" evidence="1">
    <location>
        <begin position="23"/>
        <end position="47"/>
    </location>
</feature>
<reference evidence="2 3" key="2">
    <citation type="submission" date="2008-10" db="EMBL/GenBank/DDBJ databases">
        <authorList>
            <person name="Fulton L."/>
            <person name="Clifton S."/>
            <person name="Fulton B."/>
            <person name="Xu J."/>
            <person name="Minx P."/>
            <person name="Pepin K.H."/>
            <person name="Johnson M."/>
            <person name="Thiruvilangam P."/>
            <person name="Bhonagiri V."/>
            <person name="Nash W.E."/>
            <person name="Mardis E.R."/>
            <person name="Wilson R.K."/>
        </authorList>
    </citation>
    <scope>NUCLEOTIDE SEQUENCE [LARGE SCALE GENOMIC DNA]</scope>
    <source>
        <strain evidence="2 3">DSM 13279</strain>
    </source>
</reference>
<accession>B6G978</accession>
<gene>
    <name evidence="2" type="ORF">COLSTE_00619</name>
</gene>
<proteinExistence type="predicted"/>
<dbReference type="Pfam" id="PF04914">
    <property type="entry name" value="DltD"/>
    <property type="match status" value="1"/>
</dbReference>
<keyword evidence="3" id="KW-1185">Reference proteome</keyword>
<dbReference type="HOGENOM" id="CLU_1158466_0_0_11"/>
<organism evidence="2 3">
    <name type="scientific">Collinsella stercoris DSM 13279</name>
    <dbReference type="NCBI Taxonomy" id="445975"/>
    <lineage>
        <taxon>Bacteria</taxon>
        <taxon>Bacillati</taxon>
        <taxon>Actinomycetota</taxon>
        <taxon>Coriobacteriia</taxon>
        <taxon>Coriobacteriales</taxon>
        <taxon>Coriobacteriaceae</taxon>
        <taxon>Collinsella</taxon>
    </lineage>
</organism>
<keyword evidence="1" id="KW-0812">Transmembrane</keyword>
<dbReference type="STRING" id="445975.COLSTE_00619"/>